<evidence type="ECO:0000313" key="3">
    <source>
        <dbReference type="Proteomes" id="UP000243073"/>
    </source>
</evidence>
<dbReference type="SUPFAM" id="SSF158452">
    <property type="entry name" value="YqcC-like"/>
    <property type="match status" value="1"/>
</dbReference>
<dbReference type="PIRSF" id="PIRSF006257">
    <property type="entry name" value="UCP006257"/>
    <property type="match status" value="1"/>
</dbReference>
<sequence length="111" mass="12353">MSAEPQILLHAIERELKALSWWESVPPSARALASTEPFCLDTLSFPQWLQFVLLPRMQALLDAGAPLPSRISIYPMAVESFKPLPEDTAGLEEAIARLDERLSGQPVQREA</sequence>
<dbReference type="Pfam" id="PF04287">
    <property type="entry name" value="DUF446"/>
    <property type="match status" value="1"/>
</dbReference>
<dbReference type="GO" id="GO:0044010">
    <property type="term" value="P:single-species biofilm formation"/>
    <property type="evidence" value="ECO:0007669"/>
    <property type="project" value="TreeGrafter"/>
</dbReference>
<dbReference type="STRING" id="1414654.BFR47_03230"/>
<dbReference type="RefSeq" id="WP_071473260.1">
    <property type="nucleotide sequence ID" value="NZ_MDKE01000033.1"/>
</dbReference>
<accession>A0A1J4QB76</accession>
<name>A0A1J4QB76_9GAMM</name>
<dbReference type="InterPro" id="IPR036814">
    <property type="entry name" value="YqcC-like_sf"/>
</dbReference>
<reference evidence="2 3" key="1">
    <citation type="submission" date="2016-07" db="EMBL/GenBank/DDBJ databases">
        <title>Draft Genome Sequence of Oceanisphaera psychrotolerans, isolated from coastal sediment samples.</title>
        <authorList>
            <person name="Zhuo S."/>
            <person name="Ruan Z."/>
        </authorList>
    </citation>
    <scope>NUCLEOTIDE SEQUENCE [LARGE SCALE GENOMIC DNA]</scope>
    <source>
        <strain evidence="2 3">LAM-WHM-ZC</strain>
    </source>
</reference>
<dbReference type="Proteomes" id="UP000243073">
    <property type="component" value="Unassembled WGS sequence"/>
</dbReference>
<dbReference type="Gene3D" id="1.20.1440.40">
    <property type="entry name" value="YqcC-like"/>
    <property type="match status" value="1"/>
</dbReference>
<proteinExistence type="predicted"/>
<dbReference type="EMBL" id="MDKE01000033">
    <property type="protein sequence ID" value="OIN07641.1"/>
    <property type="molecule type" value="Genomic_DNA"/>
</dbReference>
<dbReference type="InterPro" id="IPR007384">
    <property type="entry name" value="UCP006257"/>
</dbReference>
<protein>
    <recommendedName>
        <fullName evidence="1">YqcC-like domain-containing protein</fullName>
    </recommendedName>
</protein>
<gene>
    <name evidence="2" type="ORF">BFR47_03230</name>
</gene>
<feature type="domain" description="YqcC-like" evidence="1">
    <location>
        <begin position="8"/>
        <end position="100"/>
    </location>
</feature>
<keyword evidence="3" id="KW-1185">Reference proteome</keyword>
<dbReference type="PANTHER" id="PTHR39586:SF1">
    <property type="entry name" value="CYTOPLASMIC PROTEIN"/>
    <property type="match status" value="1"/>
</dbReference>
<evidence type="ECO:0000313" key="2">
    <source>
        <dbReference type="EMBL" id="OIN07641.1"/>
    </source>
</evidence>
<dbReference type="AlphaFoldDB" id="A0A1J4QB76"/>
<organism evidence="2 3">
    <name type="scientific">Oceanisphaera psychrotolerans</name>
    <dbReference type="NCBI Taxonomy" id="1414654"/>
    <lineage>
        <taxon>Bacteria</taxon>
        <taxon>Pseudomonadati</taxon>
        <taxon>Pseudomonadota</taxon>
        <taxon>Gammaproteobacteria</taxon>
        <taxon>Aeromonadales</taxon>
        <taxon>Aeromonadaceae</taxon>
        <taxon>Oceanisphaera</taxon>
    </lineage>
</organism>
<evidence type="ECO:0000259" key="1">
    <source>
        <dbReference type="Pfam" id="PF04287"/>
    </source>
</evidence>
<dbReference type="PANTHER" id="PTHR39586">
    <property type="entry name" value="CYTOPLASMIC PROTEIN-RELATED"/>
    <property type="match status" value="1"/>
</dbReference>
<comment type="caution">
    <text evidence="2">The sequence shown here is derived from an EMBL/GenBank/DDBJ whole genome shotgun (WGS) entry which is preliminary data.</text>
</comment>
<dbReference type="OrthoDB" id="8794567at2"/>
<dbReference type="InterPro" id="IPR023376">
    <property type="entry name" value="YqcC-like_dom"/>
</dbReference>